<comment type="caution">
    <text evidence="1">The sequence shown here is derived from an EMBL/GenBank/DDBJ whole genome shotgun (WGS) entry which is preliminary data.</text>
</comment>
<name>A0A317VC95_ASPEC</name>
<keyword evidence="2" id="KW-1185">Reference proteome</keyword>
<gene>
    <name evidence="1" type="ORF">BO83DRAFT_389214</name>
</gene>
<reference evidence="1" key="1">
    <citation type="submission" date="2016-12" db="EMBL/GenBank/DDBJ databases">
        <title>The genomes of Aspergillus section Nigri reveals drivers in fungal speciation.</title>
        <authorList>
            <consortium name="DOE Joint Genome Institute"/>
            <person name="Vesth T.C."/>
            <person name="Nybo J."/>
            <person name="Theobald S."/>
            <person name="Brandl J."/>
            <person name="Frisvad J.C."/>
            <person name="Nielsen K.F."/>
            <person name="Lyhne E.K."/>
            <person name="Kogle M.E."/>
            <person name="Kuo A."/>
            <person name="Riley R."/>
            <person name="Clum A."/>
            <person name="Nolan M."/>
            <person name="Lipzen A."/>
            <person name="Salamov A."/>
            <person name="Henrissat B."/>
            <person name="Wiebenga A."/>
            <person name="De vries R.P."/>
            <person name="Grigoriev I.V."/>
            <person name="Mortensen U.H."/>
            <person name="Andersen M.R."/>
            <person name="Baker S.E."/>
        </authorList>
    </citation>
    <scope>NUCLEOTIDE SEQUENCE</scope>
    <source>
        <strain evidence="1">CBS 122712</strain>
    </source>
</reference>
<sequence length="173" mass="19032">MTHGIFDFQTPCHETWYPTHPRPEDLGGVTGMMDYHRLVYACHSQLTVRTLQAGAENCDANLLLAGSIVGNPFSSVLRLHLPCRLLTGNSTRMEDQDISQLDDTVQSATHDDVSGSALITRNGKRQIWVMVEEAPHPSSPSPTPSSYINLLVLILLEGADRCPSRGRMFPASC</sequence>
<organism evidence="1 2">
    <name type="scientific">Aspergillus eucalypticola (strain CBS 122712 / IBT 29274)</name>
    <dbReference type="NCBI Taxonomy" id="1448314"/>
    <lineage>
        <taxon>Eukaryota</taxon>
        <taxon>Fungi</taxon>
        <taxon>Dikarya</taxon>
        <taxon>Ascomycota</taxon>
        <taxon>Pezizomycotina</taxon>
        <taxon>Eurotiomycetes</taxon>
        <taxon>Eurotiomycetidae</taxon>
        <taxon>Eurotiales</taxon>
        <taxon>Aspergillaceae</taxon>
        <taxon>Aspergillus</taxon>
        <taxon>Aspergillus subgen. Circumdati</taxon>
    </lineage>
</organism>
<protein>
    <submittedName>
        <fullName evidence="1">Uncharacterized protein</fullName>
    </submittedName>
</protein>
<dbReference type="EMBL" id="MSFU01000014">
    <property type="protein sequence ID" value="PWY71856.1"/>
    <property type="molecule type" value="Genomic_DNA"/>
</dbReference>
<dbReference type="AlphaFoldDB" id="A0A317VC95"/>
<dbReference type="RefSeq" id="XP_025387451.1">
    <property type="nucleotide sequence ID" value="XM_025532790.1"/>
</dbReference>
<proteinExistence type="predicted"/>
<dbReference type="VEuPathDB" id="FungiDB:BO83DRAFT_389214"/>
<dbReference type="GeneID" id="37054752"/>
<evidence type="ECO:0000313" key="1">
    <source>
        <dbReference type="EMBL" id="PWY71856.1"/>
    </source>
</evidence>
<dbReference type="OrthoDB" id="10569050at2759"/>
<accession>A0A317VC95</accession>
<evidence type="ECO:0000313" key="2">
    <source>
        <dbReference type="Proteomes" id="UP000246171"/>
    </source>
</evidence>
<dbReference type="Proteomes" id="UP000246171">
    <property type="component" value="Unassembled WGS sequence"/>
</dbReference>